<dbReference type="PROSITE" id="PS50887">
    <property type="entry name" value="GGDEF"/>
    <property type="match status" value="1"/>
</dbReference>
<dbReference type="GO" id="GO:0052621">
    <property type="term" value="F:diguanylate cyclase activity"/>
    <property type="evidence" value="ECO:0007669"/>
    <property type="project" value="TreeGrafter"/>
</dbReference>
<dbReference type="InterPro" id="IPR029787">
    <property type="entry name" value="Nucleotide_cyclase"/>
</dbReference>
<dbReference type="InterPro" id="IPR043128">
    <property type="entry name" value="Rev_trsase/Diguanyl_cyclase"/>
</dbReference>
<gene>
    <name evidence="2" type="ORF">E3O32_00170</name>
</gene>
<dbReference type="NCBIfam" id="TIGR00254">
    <property type="entry name" value="GGDEF"/>
    <property type="match status" value="1"/>
</dbReference>
<dbReference type="EMBL" id="SOFM01000002">
    <property type="protein sequence ID" value="TFC08073.1"/>
    <property type="molecule type" value="Genomic_DNA"/>
</dbReference>
<evidence type="ECO:0000313" key="3">
    <source>
        <dbReference type="Proteomes" id="UP000297643"/>
    </source>
</evidence>
<evidence type="ECO:0000259" key="1">
    <source>
        <dbReference type="PROSITE" id="PS50887"/>
    </source>
</evidence>
<dbReference type="PANTHER" id="PTHR45138">
    <property type="entry name" value="REGULATORY COMPONENTS OF SENSORY TRANSDUCTION SYSTEM"/>
    <property type="match status" value="1"/>
</dbReference>
<dbReference type="Gene3D" id="3.30.70.270">
    <property type="match status" value="1"/>
</dbReference>
<dbReference type="RefSeq" id="WP_134505822.1">
    <property type="nucleotide sequence ID" value="NZ_SOFM01000002.1"/>
</dbReference>
<evidence type="ECO:0000313" key="2">
    <source>
        <dbReference type="EMBL" id="TFC08073.1"/>
    </source>
</evidence>
<dbReference type="InterPro" id="IPR050469">
    <property type="entry name" value="Diguanylate_Cyclase"/>
</dbReference>
<keyword evidence="3" id="KW-1185">Reference proteome</keyword>
<dbReference type="SUPFAM" id="SSF48452">
    <property type="entry name" value="TPR-like"/>
    <property type="match status" value="2"/>
</dbReference>
<dbReference type="Pfam" id="PF00990">
    <property type="entry name" value="GGDEF"/>
    <property type="match status" value="1"/>
</dbReference>
<dbReference type="Proteomes" id="UP000297643">
    <property type="component" value="Unassembled WGS sequence"/>
</dbReference>
<protein>
    <submittedName>
        <fullName evidence="2">GGDEF domain-containing protein</fullName>
    </submittedName>
</protein>
<accession>A0A4R8WF72</accession>
<dbReference type="SMART" id="SM00267">
    <property type="entry name" value="GGDEF"/>
    <property type="match status" value="1"/>
</dbReference>
<name>A0A4R8WF72_9MICO</name>
<dbReference type="PANTHER" id="PTHR45138:SF9">
    <property type="entry name" value="DIGUANYLATE CYCLASE DGCM-RELATED"/>
    <property type="match status" value="1"/>
</dbReference>
<sequence>MVGTDQDADGIRLASVERRFWIDRDDALQLALDWLAEFGDAEYGATGRRLQVLIAAVSIHRADPSRSAIDVQQILAWAQQHGEIALQSRCHDVLGSLFEMVGDPAAALEHAVAANDLLSESEAPLMRAAARKCLADALGSAGSLDEARRRYDDALRLVIDDPETNIRYIILNNLAFTEHLAHNNDEALEAVERLVGLSQLSDREIGMSARDTIARVYMAAGRLDEAETMLLPAMDSVFSEAHPDSSAAALVALTELYREQGRLGKAQAVIDRCRDLAQRNGLNRRTTEVAREQAEVHAANADYRAAFEAFRDFHEKFEALGASENEARGRILEAMFQTAESRRESERYRELAERDPLTGLHNRRFVDEHLGSALMRLREGGLSLAIAMIDLDHFKRINDTLSHEVGDEVLRALGRILIDAAKAVPDAIAARLGGEEFLLILPETDAETAHTYFEGLCRTIADYDWAPITHTLPVTASIGVALAPDDGSQSSDLLRAADVRLYVAKRDGRNRVVHSAIIARSVTESVEAHLVPAGPVAAGSMEIVA</sequence>
<dbReference type="Gene3D" id="1.25.40.10">
    <property type="entry name" value="Tetratricopeptide repeat domain"/>
    <property type="match status" value="2"/>
</dbReference>
<dbReference type="CDD" id="cd01949">
    <property type="entry name" value="GGDEF"/>
    <property type="match status" value="1"/>
</dbReference>
<organism evidence="2 3">
    <name type="scientific">Cryobacterium mannosilyticum</name>
    <dbReference type="NCBI Taxonomy" id="1259190"/>
    <lineage>
        <taxon>Bacteria</taxon>
        <taxon>Bacillati</taxon>
        <taxon>Actinomycetota</taxon>
        <taxon>Actinomycetes</taxon>
        <taxon>Micrococcales</taxon>
        <taxon>Microbacteriaceae</taxon>
        <taxon>Cryobacterium</taxon>
    </lineage>
</organism>
<dbReference type="FunFam" id="3.30.70.270:FF:000001">
    <property type="entry name" value="Diguanylate cyclase domain protein"/>
    <property type="match status" value="1"/>
</dbReference>
<comment type="caution">
    <text evidence="2">The sequence shown here is derived from an EMBL/GenBank/DDBJ whole genome shotgun (WGS) entry which is preliminary data.</text>
</comment>
<dbReference type="AlphaFoldDB" id="A0A4R8WF72"/>
<reference evidence="2 3" key="1">
    <citation type="submission" date="2019-03" db="EMBL/GenBank/DDBJ databases">
        <title>Genomics of glacier-inhabiting Cryobacterium strains.</title>
        <authorList>
            <person name="Liu Q."/>
            <person name="Xin Y.-H."/>
        </authorList>
    </citation>
    <scope>NUCLEOTIDE SEQUENCE [LARGE SCALE GENOMIC DNA]</scope>
    <source>
        <strain evidence="2 3">RHLT2-21</strain>
    </source>
</reference>
<feature type="domain" description="GGDEF" evidence="1">
    <location>
        <begin position="382"/>
        <end position="517"/>
    </location>
</feature>
<proteinExistence type="predicted"/>
<dbReference type="SUPFAM" id="SSF55073">
    <property type="entry name" value="Nucleotide cyclase"/>
    <property type="match status" value="1"/>
</dbReference>
<dbReference type="InterPro" id="IPR000160">
    <property type="entry name" value="GGDEF_dom"/>
</dbReference>
<dbReference type="InterPro" id="IPR011990">
    <property type="entry name" value="TPR-like_helical_dom_sf"/>
</dbReference>